<feature type="domain" description="RsbT co-antagonist protein RsbRD N-terminal" evidence="2">
    <location>
        <begin position="18"/>
        <end position="155"/>
    </location>
</feature>
<dbReference type="InterPro" id="IPR042070">
    <property type="entry name" value="PucR_C-HTH_sf"/>
</dbReference>
<reference evidence="3 4" key="1">
    <citation type="submission" date="2019-01" db="EMBL/GenBank/DDBJ databases">
        <authorList>
            <person name="Ruckert C."/>
            <person name="Busche T."/>
            <person name="Kalinowski J."/>
        </authorList>
    </citation>
    <scope>NUCLEOTIDE SEQUENCE [LARGE SCALE GENOMIC DNA]</scope>
    <source>
        <strain evidence="3 4">136/3</strain>
    </source>
</reference>
<dbReference type="KEGG" id="cpeg:CPELA_03450"/>
<dbReference type="EMBL" id="CP035299">
    <property type="protein sequence ID" value="QAU51969.1"/>
    <property type="molecule type" value="Genomic_DNA"/>
</dbReference>
<dbReference type="RefSeq" id="WP_128889476.1">
    <property type="nucleotide sequence ID" value="NZ_BMCX01000001.1"/>
</dbReference>
<evidence type="ECO:0000259" key="2">
    <source>
        <dbReference type="Pfam" id="PF14361"/>
    </source>
</evidence>
<dbReference type="InterPro" id="IPR025736">
    <property type="entry name" value="PucR_C-HTH_dom"/>
</dbReference>
<dbReference type="Gene3D" id="1.10.10.2840">
    <property type="entry name" value="PucR C-terminal helix-turn-helix domain"/>
    <property type="match status" value="1"/>
</dbReference>
<dbReference type="OrthoDB" id="3663486at2"/>
<dbReference type="AlphaFoldDB" id="A0A410W7P7"/>
<dbReference type="Pfam" id="PF13556">
    <property type="entry name" value="HTH_30"/>
    <property type="match status" value="1"/>
</dbReference>
<dbReference type="InterPro" id="IPR025751">
    <property type="entry name" value="RsbRD_N_dom"/>
</dbReference>
<feature type="domain" description="PucR C-terminal helix-turn-helix" evidence="1">
    <location>
        <begin position="347"/>
        <end position="391"/>
    </location>
</feature>
<evidence type="ECO:0000259" key="1">
    <source>
        <dbReference type="Pfam" id="PF13556"/>
    </source>
</evidence>
<protein>
    <submittedName>
        <fullName evidence="3">Uncharacterized protein</fullName>
    </submittedName>
</protein>
<gene>
    <name evidence="3" type="ORF">CPELA_03450</name>
</gene>
<dbReference type="InterPro" id="IPR051448">
    <property type="entry name" value="CdaR-like_regulators"/>
</dbReference>
<keyword evidence="4" id="KW-1185">Reference proteome</keyword>
<evidence type="ECO:0000313" key="3">
    <source>
        <dbReference type="EMBL" id="QAU51969.1"/>
    </source>
</evidence>
<proteinExistence type="predicted"/>
<dbReference type="PANTHER" id="PTHR33744:SF1">
    <property type="entry name" value="DNA-BINDING TRANSCRIPTIONAL ACTIVATOR ADER"/>
    <property type="match status" value="1"/>
</dbReference>
<name>A0A410W7P7_9CORY</name>
<accession>A0A410W7P7</accession>
<sequence length="413" mass="45915">MQAKPRKMLYNGLAKHAPELASEIAQQTREEQPDLFTPEFYEVMLKSTRANIDLFTEYIGSDGDRRTIRPGSTLQQMARTMAARGMPLSTLIMLFHSAHNIVEHKLLQLTQELFKDHSAEEVLEILEDLRILTNSYVRTRANQLSVIYTEEAARLKTPGDPGLLSETQRVLRDPTNATKIGRYNLRGSHISFQLWSASSAGPSTEALYRVARAISKQLGGQGEPLIVYSSSLLIWGWCHVDEQPGVPGRLIDADTKALAKLLPDHVGLSVASRSSGAHGFRDSHFQAERLRKVAERRDDPKKPVVTARIDGALTAAAFVDRLPLAKRLVSSALGELAEANDYNMVILETARNYLRHGIAGAATSMVAHRNTVKYRVDKFKDVVGEEASTSSDVHTALELVHWFGDQVLKKEKV</sequence>
<dbReference type="PANTHER" id="PTHR33744">
    <property type="entry name" value="CARBOHYDRATE DIACID REGULATOR"/>
    <property type="match status" value="1"/>
</dbReference>
<evidence type="ECO:0000313" key="4">
    <source>
        <dbReference type="Proteomes" id="UP000288929"/>
    </source>
</evidence>
<dbReference type="Pfam" id="PF14361">
    <property type="entry name" value="RsbRD_N"/>
    <property type="match status" value="1"/>
</dbReference>
<organism evidence="3 4">
    <name type="scientific">Corynebacterium pelargi</name>
    <dbReference type="NCBI Taxonomy" id="1471400"/>
    <lineage>
        <taxon>Bacteria</taxon>
        <taxon>Bacillati</taxon>
        <taxon>Actinomycetota</taxon>
        <taxon>Actinomycetes</taxon>
        <taxon>Mycobacteriales</taxon>
        <taxon>Corynebacteriaceae</taxon>
        <taxon>Corynebacterium</taxon>
    </lineage>
</organism>
<dbReference type="Proteomes" id="UP000288929">
    <property type="component" value="Chromosome"/>
</dbReference>